<dbReference type="EMBL" id="JAGGKO010000002">
    <property type="protein sequence ID" value="MBP1954376.1"/>
    <property type="molecule type" value="Genomic_DNA"/>
</dbReference>
<keyword evidence="1" id="KW-0812">Transmembrane</keyword>
<dbReference type="GO" id="GO:0008233">
    <property type="term" value="F:peptidase activity"/>
    <property type="evidence" value="ECO:0007669"/>
    <property type="project" value="UniProtKB-KW"/>
</dbReference>
<evidence type="ECO:0000313" key="2">
    <source>
        <dbReference type="EMBL" id="MBP1954376.1"/>
    </source>
</evidence>
<organism evidence="2 3">
    <name type="scientific">Halarchaeum rubridurum</name>
    <dbReference type="NCBI Taxonomy" id="489911"/>
    <lineage>
        <taxon>Archaea</taxon>
        <taxon>Methanobacteriati</taxon>
        <taxon>Methanobacteriota</taxon>
        <taxon>Stenosarchaea group</taxon>
        <taxon>Halobacteria</taxon>
        <taxon>Halobacteriales</taxon>
        <taxon>Halobacteriaceae</taxon>
    </lineage>
</organism>
<accession>A0A8T4GL72</accession>
<reference evidence="2" key="1">
    <citation type="submission" date="2021-03" db="EMBL/GenBank/DDBJ databases">
        <title>Genomic Encyclopedia of Type Strains, Phase IV (KMG-IV): sequencing the most valuable type-strain genomes for metagenomic binning, comparative biology and taxonomic classification.</title>
        <authorList>
            <person name="Goeker M."/>
        </authorList>
    </citation>
    <scope>NUCLEOTIDE SEQUENCE</scope>
    <source>
        <strain evidence="2">DSM 22443</strain>
    </source>
</reference>
<keyword evidence="1" id="KW-1133">Transmembrane helix</keyword>
<name>A0A8T4GL72_9EURY</name>
<feature type="transmembrane region" description="Helical" evidence="1">
    <location>
        <begin position="61"/>
        <end position="78"/>
    </location>
</feature>
<evidence type="ECO:0000256" key="1">
    <source>
        <dbReference type="SAM" id="Phobius"/>
    </source>
</evidence>
<gene>
    <name evidence="2" type="ORF">J2752_001288</name>
</gene>
<keyword evidence="1" id="KW-0472">Membrane</keyword>
<feature type="transmembrane region" description="Helical" evidence="1">
    <location>
        <begin position="37"/>
        <end position="55"/>
    </location>
</feature>
<dbReference type="AlphaFoldDB" id="A0A8T4GL72"/>
<keyword evidence="2" id="KW-0645">Protease</keyword>
<sequence length="87" mass="9151">MDLAAAIRSSTTYRVLRALGRWTANSTVYALCADERVLLGGLAAFVLVSVVSVLASSLGAAVKFLSFLLLAALVALVVQRRLDALAE</sequence>
<keyword evidence="2" id="KW-0378">Hydrolase</keyword>
<protein>
    <submittedName>
        <fullName evidence="2">Membrane protein implicated in regulation of membrane protease activity</fullName>
    </submittedName>
</protein>
<comment type="caution">
    <text evidence="2">The sequence shown here is derived from an EMBL/GenBank/DDBJ whole genome shotgun (WGS) entry which is preliminary data.</text>
</comment>
<dbReference type="GO" id="GO:0006508">
    <property type="term" value="P:proteolysis"/>
    <property type="evidence" value="ECO:0007669"/>
    <property type="project" value="UniProtKB-KW"/>
</dbReference>
<proteinExistence type="predicted"/>
<dbReference type="Proteomes" id="UP000765891">
    <property type="component" value="Unassembled WGS sequence"/>
</dbReference>
<evidence type="ECO:0000313" key="3">
    <source>
        <dbReference type="Proteomes" id="UP000765891"/>
    </source>
</evidence>